<feature type="binding site" evidence="9">
    <location>
        <position position="107"/>
    </location>
    <ligand>
        <name>substrate</name>
    </ligand>
</feature>
<dbReference type="Pfam" id="PF14602">
    <property type="entry name" value="Hexapep_2"/>
    <property type="match status" value="1"/>
</dbReference>
<sequence length="280" mass="29510">MSHADLANTIDTAFENRNEIDFSTTGAVREAVNDALALLDSGKARVAEKVDGQWQVNQWLKKAVLLSFRLNDNRLIEGAPGGSSFWDKVPTKFEGWSEADFRAGGFRAVPGAVVRHSAHISKGVVLMPSFVNLGAYVGEGTMVDTWVTVGSCAQIGKNVHISGGVGIGGVLEPLQAGPVIIEDNCFIGARSEVVEGVVVGEGAVISMGVFIGASTKIIDRATGEVHIGKVPPYSVVVSGTLPGKPLPGQNWGPSLYCAVIVKTVDAQTRSKTGINELLRD</sequence>
<dbReference type="HAMAP" id="MF_00811">
    <property type="entry name" value="DapD"/>
    <property type="match status" value="1"/>
</dbReference>
<evidence type="ECO:0000259" key="10">
    <source>
        <dbReference type="Pfam" id="PF14805"/>
    </source>
</evidence>
<keyword evidence="6 9" id="KW-0220">Diaminopimelate biosynthesis</keyword>
<dbReference type="RefSeq" id="WP_282218678.1">
    <property type="nucleotide sequence ID" value="NZ_CP118246.1"/>
</dbReference>
<feature type="binding site" evidence="9">
    <location>
        <position position="144"/>
    </location>
    <ligand>
        <name>substrate</name>
    </ligand>
</feature>
<dbReference type="NCBIfam" id="TIGR00965">
    <property type="entry name" value="dapD"/>
    <property type="match status" value="1"/>
</dbReference>
<dbReference type="InterPro" id="IPR001451">
    <property type="entry name" value="Hexapep"/>
</dbReference>
<dbReference type="Gene3D" id="1.10.166.10">
    <property type="entry name" value="Tetrahydrodipicolinate-N-succinyltransferase, N-terminal domain"/>
    <property type="match status" value="1"/>
</dbReference>
<organism evidence="11 12">
    <name type="scientific">Devosia algicola</name>
    <dbReference type="NCBI Taxonomy" id="3026418"/>
    <lineage>
        <taxon>Bacteria</taxon>
        <taxon>Pseudomonadati</taxon>
        <taxon>Pseudomonadota</taxon>
        <taxon>Alphaproteobacteria</taxon>
        <taxon>Hyphomicrobiales</taxon>
        <taxon>Devosiaceae</taxon>
        <taxon>Devosia</taxon>
    </lineage>
</organism>
<dbReference type="EC" id="2.3.1.117" evidence="9"/>
<dbReference type="CDD" id="cd03350">
    <property type="entry name" value="LbH_THP_succinylT"/>
    <property type="match status" value="1"/>
</dbReference>
<evidence type="ECO:0000256" key="1">
    <source>
        <dbReference type="ARBA" id="ARBA00007274"/>
    </source>
</evidence>
<dbReference type="Pfam" id="PF14805">
    <property type="entry name" value="THDPS_N_2"/>
    <property type="match status" value="1"/>
</dbReference>
<evidence type="ECO:0000313" key="11">
    <source>
        <dbReference type="EMBL" id="WDR02273.1"/>
    </source>
</evidence>
<evidence type="ECO:0000256" key="6">
    <source>
        <dbReference type="ARBA" id="ARBA00022915"/>
    </source>
</evidence>
<dbReference type="PANTHER" id="PTHR19136">
    <property type="entry name" value="MOLYBDENUM COFACTOR GUANYLYLTRANSFERASE"/>
    <property type="match status" value="1"/>
</dbReference>
<gene>
    <name evidence="9 11" type="primary">dapD</name>
    <name evidence="11" type="ORF">PSQ19_16810</name>
</gene>
<evidence type="ECO:0000256" key="4">
    <source>
        <dbReference type="ARBA" id="ARBA00022679"/>
    </source>
</evidence>
<keyword evidence="2 9" id="KW-0963">Cytoplasm</keyword>
<evidence type="ECO:0000256" key="3">
    <source>
        <dbReference type="ARBA" id="ARBA00022605"/>
    </source>
</evidence>
<dbReference type="InterPro" id="IPR005664">
    <property type="entry name" value="DapD_Trfase_Hexpep_rpt_fam"/>
</dbReference>
<comment type="subunit">
    <text evidence="9">Homotrimer.</text>
</comment>
<dbReference type="GO" id="GO:0008666">
    <property type="term" value="F:2,3,4,5-tetrahydropyridine-2,6-dicarboxylate N-succinyltransferase activity"/>
    <property type="evidence" value="ECO:0007669"/>
    <property type="project" value="UniProtKB-EC"/>
</dbReference>
<reference evidence="11 12" key="1">
    <citation type="submission" date="2023-02" db="EMBL/GenBank/DDBJ databases">
        <title>Devosia algicola sp. nov., isolated from the phycosphere of marine algae.</title>
        <authorList>
            <person name="Kim J.M."/>
            <person name="Lee J.K."/>
            <person name="Choi B.J."/>
            <person name="Bayburt H."/>
            <person name="Jeon C.O."/>
        </authorList>
    </citation>
    <scope>NUCLEOTIDE SEQUENCE [LARGE SCALE GENOMIC DNA]</scope>
    <source>
        <strain evidence="11 12">G20-9</strain>
    </source>
</reference>
<proteinExistence type="inferred from homology"/>
<keyword evidence="7 9" id="KW-0457">Lysine biosynthesis</keyword>
<evidence type="ECO:0000256" key="7">
    <source>
        <dbReference type="ARBA" id="ARBA00023154"/>
    </source>
</evidence>
<accession>A0ABY7YLT5</accession>
<dbReference type="PANTHER" id="PTHR19136:SF52">
    <property type="entry name" value="2,3,4,5-TETRAHYDROPYRIDINE-2,6-DICARBOXYLATE N-SUCCINYLTRANSFERASE"/>
    <property type="match status" value="1"/>
</dbReference>
<evidence type="ECO:0000256" key="2">
    <source>
        <dbReference type="ARBA" id="ARBA00022490"/>
    </source>
</evidence>
<comment type="subcellular location">
    <subcellularLocation>
        <location evidence="9">Cytoplasm</location>
    </subcellularLocation>
</comment>
<evidence type="ECO:0000256" key="5">
    <source>
        <dbReference type="ARBA" id="ARBA00022737"/>
    </source>
</evidence>
<comment type="similarity">
    <text evidence="1 9">Belongs to the transferase hexapeptide repeat family.</text>
</comment>
<evidence type="ECO:0000256" key="8">
    <source>
        <dbReference type="ARBA" id="ARBA00023315"/>
    </source>
</evidence>
<dbReference type="InterPro" id="IPR018357">
    <property type="entry name" value="Hexapep_transf_CS"/>
</dbReference>
<dbReference type="InterPro" id="IPR037133">
    <property type="entry name" value="THP_succinylTrfase_N_sf"/>
</dbReference>
<comment type="catalytic activity">
    <reaction evidence="9">
        <text>(S)-2,3,4,5-tetrahydrodipicolinate + succinyl-CoA + H2O = (S)-2-succinylamino-6-oxoheptanedioate + CoA</text>
        <dbReference type="Rhea" id="RHEA:17325"/>
        <dbReference type="ChEBI" id="CHEBI:15377"/>
        <dbReference type="ChEBI" id="CHEBI:15685"/>
        <dbReference type="ChEBI" id="CHEBI:16845"/>
        <dbReference type="ChEBI" id="CHEBI:57287"/>
        <dbReference type="ChEBI" id="CHEBI:57292"/>
        <dbReference type="EC" id="2.3.1.117"/>
    </reaction>
</comment>
<dbReference type="Gene3D" id="2.160.10.10">
    <property type="entry name" value="Hexapeptide repeat proteins"/>
    <property type="match status" value="1"/>
</dbReference>
<dbReference type="NCBIfam" id="NF008808">
    <property type="entry name" value="PRK11830.1"/>
    <property type="match status" value="1"/>
</dbReference>
<dbReference type="InterPro" id="IPR011004">
    <property type="entry name" value="Trimer_LpxA-like_sf"/>
</dbReference>
<dbReference type="Proteomes" id="UP001220530">
    <property type="component" value="Chromosome"/>
</dbReference>
<evidence type="ECO:0000313" key="12">
    <source>
        <dbReference type="Proteomes" id="UP001220530"/>
    </source>
</evidence>
<keyword evidence="3 9" id="KW-0028">Amino-acid biosynthesis</keyword>
<dbReference type="PROSITE" id="PS00101">
    <property type="entry name" value="HEXAPEP_TRANSFERASES"/>
    <property type="match status" value="1"/>
</dbReference>
<dbReference type="InterPro" id="IPR023180">
    <property type="entry name" value="THP_succinylTrfase_dom1"/>
</dbReference>
<keyword evidence="4 9" id="KW-0808">Transferase</keyword>
<comment type="pathway">
    <text evidence="9">Amino-acid biosynthesis; L-lysine biosynthesis via DAP pathway; LL-2,6-diaminopimelate from (S)-tetrahydrodipicolinate (succinylase route): step 1/3.</text>
</comment>
<keyword evidence="12" id="KW-1185">Reference proteome</keyword>
<keyword evidence="5 9" id="KW-0677">Repeat</keyword>
<name>A0ABY7YLT5_9HYPH</name>
<dbReference type="EMBL" id="CP118246">
    <property type="protein sequence ID" value="WDR02273.1"/>
    <property type="molecule type" value="Genomic_DNA"/>
</dbReference>
<dbReference type="SUPFAM" id="SSF51161">
    <property type="entry name" value="Trimeric LpxA-like enzymes"/>
    <property type="match status" value="1"/>
</dbReference>
<feature type="domain" description="Tetrahydrodipicolinate-N-succinyltransferase chain A" evidence="10">
    <location>
        <begin position="6"/>
        <end position="70"/>
    </location>
</feature>
<keyword evidence="8 9" id="KW-0012">Acyltransferase</keyword>
<evidence type="ECO:0000256" key="9">
    <source>
        <dbReference type="HAMAP-Rule" id="MF_00811"/>
    </source>
</evidence>
<protein>
    <recommendedName>
        <fullName evidence="9">2,3,4,5-tetrahydropyridine-2,6-dicarboxylate N-succinyltransferase</fullName>
        <ecNumber evidence="9">2.3.1.117</ecNumber>
    </recommendedName>
    <alternativeName>
        <fullName evidence="9">Tetrahydrodipicolinate N-succinyltransferase</fullName>
        <shortName evidence="9">THDP succinyltransferase</shortName>
        <shortName evidence="9">THP succinyltransferase</shortName>
        <shortName evidence="9">Tetrahydropicolinate succinylase</shortName>
    </alternativeName>
</protein>